<dbReference type="InterPro" id="IPR011044">
    <property type="entry name" value="Quino_amine_DH_bsu"/>
</dbReference>
<gene>
    <name evidence="2" type="ORF">DPMN_057769</name>
</gene>
<comment type="caution">
    <text evidence="2">The sequence shown here is derived from an EMBL/GenBank/DDBJ whole genome shotgun (WGS) entry which is preliminary data.</text>
</comment>
<dbReference type="InterPro" id="IPR011042">
    <property type="entry name" value="6-blade_b-propeller_TolB-like"/>
</dbReference>
<sequence>MTSKNANAPQPCRRHHGELLTVFSKKFDKCMCLKCAMEQHDLLSDFMPISEGVELMKSTGQSLVNEINTLTDITKVIKRDRMKYIENIHASEKNIKANVRKIRDKINRHLDLLEHKLFTQLKKIIDNNELAFHKDQHDIQLIETELKKVKQNVDTKLKSASDVEMITGIAVEKANVQSKKLDIRAHQSRMPTKSLQFRLSQPVLELTERVKAIGEVSMQKPFDEFDDEEQELDFSPVPASFRSSVVPVTHPVPLPISTPLSFTAHDVYAGQGLSKYSSTRVKNKYGIHVSNPYHSVNAQFNTSRNLPNGNVSYRTEHGDEATDPYNDFEGVRDDPIVLSAEHSGPCNLTGIAALSSGRIVVCDSKHKCIQLINRRSEVLDELVFHYKPCDIASISDDGVVVSFVEKDFISVYSVSTRALSHKRDVSISGRGGSYSIAFCKDKFAVCRRGEIKLVSSYDGKLIDTIQIEAHFPQIAMSDGGSKIYLSDFVGGRVTCMNEQGRTKWEYSQENLEPCSLAVDLNQLFIADVKGAIFIMSTYGILMRQLQCQGHLHAICVDANTGTLLVTQENNRDKGKSRSIKIIAI</sequence>
<keyword evidence="1" id="KW-0677">Repeat</keyword>
<dbReference type="InterPro" id="IPR001258">
    <property type="entry name" value="NHL_repeat"/>
</dbReference>
<accession>A0A9D4C0R0</accession>
<reference evidence="2" key="1">
    <citation type="journal article" date="2019" name="bioRxiv">
        <title>The Genome of the Zebra Mussel, Dreissena polymorpha: A Resource for Invasive Species Research.</title>
        <authorList>
            <person name="McCartney M.A."/>
            <person name="Auch B."/>
            <person name="Kono T."/>
            <person name="Mallez S."/>
            <person name="Zhang Y."/>
            <person name="Obille A."/>
            <person name="Becker A."/>
            <person name="Abrahante J.E."/>
            <person name="Garbe J."/>
            <person name="Badalamenti J.P."/>
            <person name="Herman A."/>
            <person name="Mangelson H."/>
            <person name="Liachko I."/>
            <person name="Sullivan S."/>
            <person name="Sone E.D."/>
            <person name="Koren S."/>
            <person name="Silverstein K.A.T."/>
            <person name="Beckman K.B."/>
            <person name="Gohl D.M."/>
        </authorList>
    </citation>
    <scope>NUCLEOTIDE SEQUENCE</scope>
    <source>
        <strain evidence="2">Duluth1</strain>
        <tissue evidence="2">Whole animal</tissue>
    </source>
</reference>
<evidence type="ECO:0000313" key="3">
    <source>
        <dbReference type="Proteomes" id="UP000828390"/>
    </source>
</evidence>
<proteinExistence type="predicted"/>
<reference evidence="2" key="2">
    <citation type="submission" date="2020-11" db="EMBL/GenBank/DDBJ databases">
        <authorList>
            <person name="McCartney M.A."/>
            <person name="Auch B."/>
            <person name="Kono T."/>
            <person name="Mallez S."/>
            <person name="Becker A."/>
            <person name="Gohl D.M."/>
            <person name="Silverstein K.A.T."/>
            <person name="Koren S."/>
            <person name="Bechman K.B."/>
            <person name="Herman A."/>
            <person name="Abrahante J.E."/>
            <person name="Garbe J."/>
        </authorList>
    </citation>
    <scope>NUCLEOTIDE SEQUENCE</scope>
    <source>
        <strain evidence="2">Duluth1</strain>
        <tissue evidence="2">Whole animal</tissue>
    </source>
</reference>
<evidence type="ECO:0000256" key="1">
    <source>
        <dbReference type="ARBA" id="ARBA00022737"/>
    </source>
</evidence>
<dbReference type="AlphaFoldDB" id="A0A9D4C0R0"/>
<dbReference type="Pfam" id="PF01436">
    <property type="entry name" value="NHL"/>
    <property type="match status" value="1"/>
</dbReference>
<protein>
    <submittedName>
        <fullName evidence="2">Uncharacterized protein</fullName>
    </submittedName>
</protein>
<dbReference type="SUPFAM" id="SSF50969">
    <property type="entry name" value="YVTN repeat-like/Quinoprotein amine dehydrogenase"/>
    <property type="match status" value="1"/>
</dbReference>
<dbReference type="Gene3D" id="2.120.10.30">
    <property type="entry name" value="TolB, C-terminal domain"/>
    <property type="match status" value="1"/>
</dbReference>
<evidence type="ECO:0000313" key="2">
    <source>
        <dbReference type="EMBL" id="KAH3715065.1"/>
    </source>
</evidence>
<name>A0A9D4C0R0_DREPO</name>
<dbReference type="EMBL" id="JAIWYP010000013">
    <property type="protein sequence ID" value="KAH3715065.1"/>
    <property type="molecule type" value="Genomic_DNA"/>
</dbReference>
<dbReference type="Proteomes" id="UP000828390">
    <property type="component" value="Unassembled WGS sequence"/>
</dbReference>
<organism evidence="2 3">
    <name type="scientific">Dreissena polymorpha</name>
    <name type="common">Zebra mussel</name>
    <name type="synonym">Mytilus polymorpha</name>
    <dbReference type="NCBI Taxonomy" id="45954"/>
    <lineage>
        <taxon>Eukaryota</taxon>
        <taxon>Metazoa</taxon>
        <taxon>Spiralia</taxon>
        <taxon>Lophotrochozoa</taxon>
        <taxon>Mollusca</taxon>
        <taxon>Bivalvia</taxon>
        <taxon>Autobranchia</taxon>
        <taxon>Heteroconchia</taxon>
        <taxon>Euheterodonta</taxon>
        <taxon>Imparidentia</taxon>
        <taxon>Neoheterodontei</taxon>
        <taxon>Myida</taxon>
        <taxon>Dreissenoidea</taxon>
        <taxon>Dreissenidae</taxon>
        <taxon>Dreissena</taxon>
    </lineage>
</organism>
<dbReference type="Gene3D" id="3.30.160.60">
    <property type="entry name" value="Classic Zinc Finger"/>
    <property type="match status" value="1"/>
</dbReference>
<keyword evidence="3" id="KW-1185">Reference proteome</keyword>